<gene>
    <name evidence="1" type="ORF">K7432_008223</name>
</gene>
<protein>
    <submittedName>
        <fullName evidence="1">Uncharacterized protein</fullName>
    </submittedName>
</protein>
<organism evidence="1 2">
    <name type="scientific">Basidiobolus ranarum</name>
    <dbReference type="NCBI Taxonomy" id="34480"/>
    <lineage>
        <taxon>Eukaryota</taxon>
        <taxon>Fungi</taxon>
        <taxon>Fungi incertae sedis</taxon>
        <taxon>Zoopagomycota</taxon>
        <taxon>Entomophthoromycotina</taxon>
        <taxon>Basidiobolomycetes</taxon>
        <taxon>Basidiobolales</taxon>
        <taxon>Basidiobolaceae</taxon>
        <taxon>Basidiobolus</taxon>
    </lineage>
</organism>
<evidence type="ECO:0000313" key="2">
    <source>
        <dbReference type="Proteomes" id="UP001479436"/>
    </source>
</evidence>
<comment type="caution">
    <text evidence="1">The sequence shown here is derived from an EMBL/GenBank/DDBJ whole genome shotgun (WGS) entry which is preliminary data.</text>
</comment>
<reference evidence="1 2" key="1">
    <citation type="submission" date="2023-04" db="EMBL/GenBank/DDBJ databases">
        <title>Genome of Basidiobolus ranarum AG-B5.</title>
        <authorList>
            <person name="Stajich J.E."/>
            <person name="Carter-House D."/>
            <person name="Gryganskyi A."/>
        </authorList>
    </citation>
    <scope>NUCLEOTIDE SEQUENCE [LARGE SCALE GENOMIC DNA]</scope>
    <source>
        <strain evidence="1 2">AG-B5</strain>
    </source>
</reference>
<dbReference type="EMBL" id="JASJQH010007321">
    <property type="protein sequence ID" value="KAK9710778.1"/>
    <property type="molecule type" value="Genomic_DNA"/>
</dbReference>
<dbReference type="Proteomes" id="UP001479436">
    <property type="component" value="Unassembled WGS sequence"/>
</dbReference>
<proteinExistence type="predicted"/>
<evidence type="ECO:0000313" key="1">
    <source>
        <dbReference type="EMBL" id="KAK9710778.1"/>
    </source>
</evidence>
<name>A0ABR2VYX6_9FUNG</name>
<sequence>MRLPSVAEAGVKCFIFCVSAIIVEASSNLGIDGTNLKRDVTSLTEQCGPDIYCLPKFNTTWTMGSVGLLRWNSNYPTFKVQGHVDIRLYEMTNPRKPVKEWLDITNDEGLWSVKLDHASGIFPEYFKRPKNTTVVRNYRFLVTVKDDALEGRQKGPIFNIEGEFNFLPYWGN</sequence>
<keyword evidence="2" id="KW-1185">Reference proteome</keyword>
<accession>A0ABR2VYX6</accession>